<accession>A0ABP9IEC4</accession>
<comment type="caution">
    <text evidence="3">The sequence shown here is derived from an EMBL/GenBank/DDBJ whole genome shotgun (WGS) entry which is preliminary data.</text>
</comment>
<proteinExistence type="predicted"/>
<gene>
    <name evidence="3" type="ORF">GCM10023205_80500</name>
</gene>
<evidence type="ECO:0000313" key="3">
    <source>
        <dbReference type="EMBL" id="GAA4995323.1"/>
    </source>
</evidence>
<dbReference type="EMBL" id="BAABHS010000056">
    <property type="protein sequence ID" value="GAA4995323.1"/>
    <property type="molecule type" value="Genomic_DNA"/>
</dbReference>
<dbReference type="RefSeq" id="WP_345680848.1">
    <property type="nucleotide sequence ID" value="NZ_BAABHS010000056.1"/>
</dbReference>
<feature type="transmembrane region" description="Helical" evidence="2">
    <location>
        <begin position="29"/>
        <end position="49"/>
    </location>
</feature>
<name>A0ABP9IEC4_9ACTN</name>
<keyword evidence="4" id="KW-1185">Reference proteome</keyword>
<dbReference type="Proteomes" id="UP001500466">
    <property type="component" value="Unassembled WGS sequence"/>
</dbReference>
<reference evidence="4" key="1">
    <citation type="journal article" date="2019" name="Int. J. Syst. Evol. Microbiol.">
        <title>The Global Catalogue of Microorganisms (GCM) 10K type strain sequencing project: providing services to taxonomists for standard genome sequencing and annotation.</title>
        <authorList>
            <consortium name="The Broad Institute Genomics Platform"/>
            <consortium name="The Broad Institute Genome Sequencing Center for Infectious Disease"/>
            <person name="Wu L."/>
            <person name="Ma J."/>
        </authorList>
    </citation>
    <scope>NUCLEOTIDE SEQUENCE [LARGE SCALE GENOMIC DNA]</scope>
    <source>
        <strain evidence="4">JCM 17986</strain>
    </source>
</reference>
<evidence type="ECO:0000256" key="2">
    <source>
        <dbReference type="SAM" id="Phobius"/>
    </source>
</evidence>
<keyword evidence="2" id="KW-1133">Transmembrane helix</keyword>
<organism evidence="3 4">
    <name type="scientific">Yinghuangia aomiensis</name>
    <dbReference type="NCBI Taxonomy" id="676205"/>
    <lineage>
        <taxon>Bacteria</taxon>
        <taxon>Bacillati</taxon>
        <taxon>Actinomycetota</taxon>
        <taxon>Actinomycetes</taxon>
        <taxon>Kitasatosporales</taxon>
        <taxon>Streptomycetaceae</taxon>
        <taxon>Yinghuangia</taxon>
    </lineage>
</organism>
<evidence type="ECO:0000256" key="1">
    <source>
        <dbReference type="SAM" id="MobiDB-lite"/>
    </source>
</evidence>
<feature type="region of interest" description="Disordered" evidence="1">
    <location>
        <begin position="1"/>
        <end position="20"/>
    </location>
</feature>
<keyword evidence="2" id="KW-0472">Membrane</keyword>
<evidence type="ECO:0000313" key="4">
    <source>
        <dbReference type="Proteomes" id="UP001500466"/>
    </source>
</evidence>
<keyword evidence="2" id="KW-0812">Transmembrane</keyword>
<sequence>MSASEEGRAADPLPTPGGRRAKGALRTPLAVMTVLVGVPLLFFSLLYGVSDGFRTFVHRWINDDTPSAFHDRAYDELCKDGSLLLADATRFDWDTVYLDADTDMLVRKFGQAARAPSYDDDPGPAFVFVADGKVVRVVLVSGALTVEGGNRAWPHDVRIEFTEPPTAARTAAKVSAELGPPQPVAPTLVRAGCTALDIYR</sequence>
<protein>
    <submittedName>
        <fullName evidence="3">Uncharacterized protein</fullName>
    </submittedName>
</protein>